<keyword evidence="2" id="KW-1185">Reference proteome</keyword>
<gene>
    <name evidence="1" type="ORF">K3166_11400</name>
</gene>
<name>A0ABX8ZCU9_9SPHN</name>
<dbReference type="Proteomes" id="UP000824280">
    <property type="component" value="Chromosome"/>
</dbReference>
<sequence length="132" mass="14751">MTEPRRLADSFIHLGLGAAAVPQPPFDGIDWYEGYGTRHGKDGREGRLVSQHTFRENWPSWEMHPRGSEVVICTAGEMTLTQEYPDGHIENVTLNPGEYAINPPGVWHIADVDETATAIFITAGEGTQHRRR</sequence>
<organism evidence="1 2">
    <name type="scientific">Qipengyuania psychrotolerans</name>
    <dbReference type="NCBI Taxonomy" id="2867238"/>
    <lineage>
        <taxon>Bacteria</taxon>
        <taxon>Pseudomonadati</taxon>
        <taxon>Pseudomonadota</taxon>
        <taxon>Alphaproteobacteria</taxon>
        <taxon>Sphingomonadales</taxon>
        <taxon>Erythrobacteraceae</taxon>
        <taxon>Qipengyuania</taxon>
    </lineage>
</organism>
<accession>A0ABX8ZCU9</accession>
<evidence type="ECO:0000313" key="2">
    <source>
        <dbReference type="Proteomes" id="UP000824280"/>
    </source>
</evidence>
<dbReference type="Gene3D" id="2.60.120.10">
    <property type="entry name" value="Jelly Rolls"/>
    <property type="match status" value="1"/>
</dbReference>
<protein>
    <submittedName>
        <fullName evidence="1">Cupin domain-containing protein</fullName>
    </submittedName>
</protein>
<dbReference type="SUPFAM" id="SSF51182">
    <property type="entry name" value="RmlC-like cupins"/>
    <property type="match status" value="1"/>
</dbReference>
<dbReference type="InterPro" id="IPR011051">
    <property type="entry name" value="RmlC_Cupin_sf"/>
</dbReference>
<dbReference type="EMBL" id="CP081297">
    <property type="protein sequence ID" value="QZD86795.1"/>
    <property type="molecule type" value="Genomic_DNA"/>
</dbReference>
<evidence type="ECO:0000313" key="1">
    <source>
        <dbReference type="EMBL" id="QZD86795.1"/>
    </source>
</evidence>
<dbReference type="RefSeq" id="WP_221422336.1">
    <property type="nucleotide sequence ID" value="NZ_CP081297.1"/>
</dbReference>
<dbReference type="InterPro" id="IPR014710">
    <property type="entry name" value="RmlC-like_jellyroll"/>
</dbReference>
<reference evidence="1 2" key="1">
    <citation type="submission" date="2021-08" db="EMBL/GenBank/DDBJ databases">
        <title>Comparative Genomics Analysis of the Genus Qipengyuania Reveals Extensive Genetic Diversity and Metabolic Versatility, Including the Description of Fifteen Novel Species.</title>
        <authorList>
            <person name="Liu Y."/>
        </authorList>
    </citation>
    <scope>NUCLEOTIDE SEQUENCE [LARGE SCALE GENOMIC DNA]</scope>
    <source>
        <strain evidence="1 2">1XM2-8</strain>
    </source>
</reference>
<proteinExistence type="predicted"/>